<evidence type="ECO:0000313" key="2">
    <source>
        <dbReference type="Proteomes" id="UP000295668"/>
    </source>
</evidence>
<protein>
    <submittedName>
        <fullName evidence="1">Prevent-host-death protein</fullName>
    </submittedName>
</protein>
<dbReference type="OrthoDB" id="826457at2"/>
<dbReference type="Proteomes" id="UP000295668">
    <property type="component" value="Unassembled WGS sequence"/>
</dbReference>
<dbReference type="EMBL" id="SJCY01000013">
    <property type="protein sequence ID" value="TDG35123.1"/>
    <property type="molecule type" value="Genomic_DNA"/>
</dbReference>
<evidence type="ECO:0000313" key="1">
    <source>
        <dbReference type="EMBL" id="TDG35123.1"/>
    </source>
</evidence>
<sequence length="78" mass="8834">MKTMTVGEFKAHFSEVLEDIKSGIGVAVTYGRKKKVIGYFIPELEKNNEKRKLGLLDGKAEVIFKDDLKITEEEFLGL</sequence>
<dbReference type="AlphaFoldDB" id="A0A4V3A009"/>
<name>A0A4V3A009_9SPHI</name>
<gene>
    <name evidence="1" type="ORF">EZJ43_15470</name>
</gene>
<keyword evidence="2" id="KW-1185">Reference proteome</keyword>
<accession>A0A4V3A009</accession>
<reference evidence="1 2" key="1">
    <citation type="submission" date="2019-02" db="EMBL/GenBank/DDBJ databases">
        <title>Pedobacter sp. nov., a novel speices isolated from soil of pinguins habitat in Antarcitica.</title>
        <authorList>
            <person name="He R.-H."/>
        </authorList>
    </citation>
    <scope>NUCLEOTIDE SEQUENCE [LARGE SCALE GENOMIC DNA]</scope>
    <source>
        <strain evidence="1 2">E01020</strain>
    </source>
</reference>
<comment type="caution">
    <text evidence="1">The sequence shown here is derived from an EMBL/GenBank/DDBJ whole genome shotgun (WGS) entry which is preliminary data.</text>
</comment>
<proteinExistence type="predicted"/>
<organism evidence="1 2">
    <name type="scientific">Pedobacter changchengzhani</name>
    <dbReference type="NCBI Taxonomy" id="2529274"/>
    <lineage>
        <taxon>Bacteria</taxon>
        <taxon>Pseudomonadati</taxon>
        <taxon>Bacteroidota</taxon>
        <taxon>Sphingobacteriia</taxon>
        <taxon>Sphingobacteriales</taxon>
        <taxon>Sphingobacteriaceae</taxon>
        <taxon>Pedobacter</taxon>
    </lineage>
</organism>
<dbReference type="RefSeq" id="WP_133263620.1">
    <property type="nucleotide sequence ID" value="NZ_SJCY01000013.1"/>
</dbReference>